<keyword evidence="5" id="KW-0949">S-adenosyl-L-methionine</keyword>
<dbReference type="PANTHER" id="PTHR30538">
    <property type="entry name" value="LYSINE 2,3-AMINOMUTASE-RELATED"/>
    <property type="match status" value="1"/>
</dbReference>
<feature type="domain" description="Radical SAM core" evidence="13">
    <location>
        <begin position="107"/>
        <end position="327"/>
    </location>
</feature>
<dbReference type="PANTHER" id="PTHR30538:SF1">
    <property type="entry name" value="L-LYSINE 2,3-AMINOMUTASE"/>
    <property type="match status" value="1"/>
</dbReference>
<dbReference type="NCBIfam" id="TIGR00238">
    <property type="entry name" value="KamA family radical SAM protein"/>
    <property type="match status" value="1"/>
</dbReference>
<feature type="binding site" evidence="11">
    <location>
        <position position="128"/>
    </location>
    <ligand>
        <name>[4Fe-4S] cluster</name>
        <dbReference type="ChEBI" id="CHEBI:49883"/>
        <note>4Fe-4S-S-AdoMet</note>
    </ligand>
</feature>
<dbReference type="Pfam" id="PF04055">
    <property type="entry name" value="Radical_SAM"/>
    <property type="match status" value="1"/>
</dbReference>
<dbReference type="Pfam" id="PF12544">
    <property type="entry name" value="LAM_C"/>
    <property type="match status" value="1"/>
</dbReference>
<feature type="modified residue" description="N6-(pyridoxal phosphate)lysine" evidence="12">
    <location>
        <position position="332"/>
    </location>
</feature>
<evidence type="ECO:0000256" key="4">
    <source>
        <dbReference type="ARBA" id="ARBA00022485"/>
    </source>
</evidence>
<evidence type="ECO:0000256" key="6">
    <source>
        <dbReference type="ARBA" id="ARBA00022723"/>
    </source>
</evidence>
<name>A0A445N2Q3_9BACT</name>
<evidence type="ECO:0000256" key="11">
    <source>
        <dbReference type="PIRSR" id="PIRSR004911-1"/>
    </source>
</evidence>
<evidence type="ECO:0000256" key="1">
    <source>
        <dbReference type="ARBA" id="ARBA00001933"/>
    </source>
</evidence>
<comment type="cofactor">
    <cofactor evidence="1 12">
        <name>pyridoxal 5'-phosphate</name>
        <dbReference type="ChEBI" id="CHEBI:597326"/>
    </cofactor>
</comment>
<evidence type="ECO:0000256" key="7">
    <source>
        <dbReference type="ARBA" id="ARBA00022898"/>
    </source>
</evidence>
<dbReference type="GO" id="GO:0046872">
    <property type="term" value="F:metal ion binding"/>
    <property type="evidence" value="ECO:0007669"/>
    <property type="project" value="UniProtKB-KW"/>
</dbReference>
<keyword evidence="9 11" id="KW-0411">Iron-sulfur</keyword>
<evidence type="ECO:0000256" key="12">
    <source>
        <dbReference type="PIRSR" id="PIRSR603739-50"/>
    </source>
</evidence>
<proteinExistence type="inferred from homology"/>
<comment type="similarity">
    <text evidence="3">Belongs to the radical SAM superfamily. KamA family.</text>
</comment>
<dbReference type="InterPro" id="IPR003739">
    <property type="entry name" value="Lys_aminomutase/Glu_NH3_mut"/>
</dbReference>
<dbReference type="PROSITE" id="PS51918">
    <property type="entry name" value="RADICAL_SAM"/>
    <property type="match status" value="1"/>
</dbReference>
<dbReference type="GO" id="GO:0050066">
    <property type="term" value="F:L-lysine 2,3-aminomutase activity"/>
    <property type="evidence" value="ECO:0007669"/>
    <property type="project" value="UniProtKB-EC"/>
</dbReference>
<organism evidence="14">
    <name type="scientific">uncultured Desulfobacterium sp</name>
    <dbReference type="NCBI Taxonomy" id="201089"/>
    <lineage>
        <taxon>Bacteria</taxon>
        <taxon>Pseudomonadati</taxon>
        <taxon>Thermodesulfobacteriota</taxon>
        <taxon>Desulfobacteria</taxon>
        <taxon>Desulfobacterales</taxon>
        <taxon>Desulfobacteriaceae</taxon>
        <taxon>Desulfobacterium</taxon>
        <taxon>environmental samples</taxon>
    </lineage>
</organism>
<keyword evidence="4 11" id="KW-0004">4Fe-4S</keyword>
<dbReference type="Gene3D" id="3.20.20.70">
    <property type="entry name" value="Aldolase class I"/>
    <property type="match status" value="1"/>
</dbReference>
<sequence>MAQSSEHKLTDFIRHSDRRPLWKQLLSASATRVDDISATFEVKRAEIQRVIERYPMRVNSYYLGLIRQKNDAIYRQCIPSLEEVISEEGLDDPLNEEAMSPVPGLTHRYPDRVLFLVSSYCAVYCRFCNRKRKVGRRSMVTPQTIKDGLEYIRNHSEIRDVLLSGGDPLMLDNKDLYDILNELRSMGHVEIIRIGTRAPCTLPQRVTSELAAMLSNFHPLYINTHFNHPDEITPESSLACRTLADYGIPLGCQTVLLKGVNDDPVIIKTLMQKLLTIRVRPYYLFQADLAKGTSHFWTPLDKGLEIMAGLYGHTSGLCAPHFAIDLPGGAGKVPIIPEHIVGKDDAHLLIRDYQGQVHRYPLMRRK</sequence>
<feature type="binding site" evidence="11">
    <location>
        <position position="121"/>
    </location>
    <ligand>
        <name>[4Fe-4S] cluster</name>
        <dbReference type="ChEBI" id="CHEBI:49883"/>
        <note>4Fe-4S-S-AdoMet</note>
    </ligand>
</feature>
<dbReference type="GO" id="GO:0051539">
    <property type="term" value="F:4 iron, 4 sulfur cluster binding"/>
    <property type="evidence" value="ECO:0007669"/>
    <property type="project" value="UniProtKB-KW"/>
</dbReference>
<comment type="cofactor">
    <cofactor evidence="2">
        <name>[4Fe-4S] cluster</name>
        <dbReference type="ChEBI" id="CHEBI:49883"/>
    </cofactor>
</comment>
<evidence type="ECO:0000256" key="2">
    <source>
        <dbReference type="ARBA" id="ARBA00001966"/>
    </source>
</evidence>
<dbReference type="SUPFAM" id="SSF102114">
    <property type="entry name" value="Radical SAM enzymes"/>
    <property type="match status" value="1"/>
</dbReference>
<dbReference type="PIRSF" id="PIRSF004911">
    <property type="entry name" value="DUF160"/>
    <property type="match status" value="1"/>
</dbReference>
<feature type="binding site" evidence="11">
    <location>
        <position position="125"/>
    </location>
    <ligand>
        <name>[4Fe-4S] cluster</name>
        <dbReference type="ChEBI" id="CHEBI:49883"/>
        <note>4Fe-4S-S-AdoMet</note>
    </ligand>
</feature>
<keyword evidence="6 11" id="KW-0479">Metal-binding</keyword>
<gene>
    <name evidence="14" type="primary">ablA</name>
    <name evidence="14" type="ORF">PITCH_A780086</name>
</gene>
<dbReference type="CDD" id="cd01335">
    <property type="entry name" value="Radical_SAM"/>
    <property type="match status" value="1"/>
</dbReference>
<protein>
    <submittedName>
        <fullName evidence="14">L-lysine 2,3-aminomutase</fullName>
        <ecNumber evidence="14">5.4.3.2</ecNumber>
    </submittedName>
</protein>
<dbReference type="EMBL" id="OJIN01000223">
    <property type="protein sequence ID" value="SPD75956.1"/>
    <property type="molecule type" value="Genomic_DNA"/>
</dbReference>
<evidence type="ECO:0000256" key="10">
    <source>
        <dbReference type="ARBA" id="ARBA00023235"/>
    </source>
</evidence>
<dbReference type="InterPro" id="IPR013785">
    <property type="entry name" value="Aldolase_TIM"/>
</dbReference>
<dbReference type="EC" id="5.4.3.2" evidence="14"/>
<keyword evidence="8" id="KW-0408">Iron</keyword>
<reference evidence="14" key="1">
    <citation type="submission" date="2018-01" db="EMBL/GenBank/DDBJ databases">
        <authorList>
            <person name="Regsiter A."/>
            <person name="William W."/>
        </authorList>
    </citation>
    <scope>NUCLEOTIDE SEQUENCE</scope>
    <source>
        <strain evidence="14">TRIP AH-1</strain>
    </source>
</reference>
<evidence type="ECO:0000256" key="5">
    <source>
        <dbReference type="ARBA" id="ARBA00022691"/>
    </source>
</evidence>
<evidence type="ECO:0000256" key="9">
    <source>
        <dbReference type="ARBA" id="ARBA00023014"/>
    </source>
</evidence>
<evidence type="ECO:0000259" key="13">
    <source>
        <dbReference type="PROSITE" id="PS51918"/>
    </source>
</evidence>
<keyword evidence="10 14" id="KW-0413">Isomerase</keyword>
<dbReference type="SFLD" id="SFLDS00029">
    <property type="entry name" value="Radical_SAM"/>
    <property type="match status" value="1"/>
</dbReference>
<dbReference type="InterPro" id="IPR025895">
    <property type="entry name" value="LAM_C_dom"/>
</dbReference>
<accession>A0A445N2Q3</accession>
<evidence type="ECO:0000256" key="8">
    <source>
        <dbReference type="ARBA" id="ARBA00023004"/>
    </source>
</evidence>
<evidence type="ECO:0000256" key="3">
    <source>
        <dbReference type="ARBA" id="ARBA00008703"/>
    </source>
</evidence>
<keyword evidence="7 12" id="KW-0663">Pyridoxal phosphate</keyword>
<evidence type="ECO:0000313" key="14">
    <source>
        <dbReference type="EMBL" id="SPD75956.1"/>
    </source>
</evidence>
<dbReference type="AlphaFoldDB" id="A0A445N2Q3"/>
<dbReference type="SFLD" id="SFLDG01070">
    <property type="entry name" value="PLP-dependent"/>
    <property type="match status" value="1"/>
</dbReference>
<dbReference type="InterPro" id="IPR007197">
    <property type="entry name" value="rSAM"/>
</dbReference>
<dbReference type="InterPro" id="IPR058240">
    <property type="entry name" value="rSAM_sf"/>
</dbReference>